<comment type="similarity">
    <text evidence="1 8">Belongs to the SOS response-associated peptidase family.</text>
</comment>
<dbReference type="Pfam" id="PF02586">
    <property type="entry name" value="SRAP"/>
    <property type="match status" value="1"/>
</dbReference>
<keyword evidence="2 8" id="KW-0645">Protease</keyword>
<keyword evidence="3" id="KW-0227">DNA damage</keyword>
<accession>A0A517T0U8</accession>
<evidence type="ECO:0000256" key="6">
    <source>
        <dbReference type="ARBA" id="ARBA00023125"/>
    </source>
</evidence>
<dbReference type="GO" id="GO:0106300">
    <property type="term" value="P:protein-DNA covalent cross-linking repair"/>
    <property type="evidence" value="ECO:0007669"/>
    <property type="project" value="InterPro"/>
</dbReference>
<evidence type="ECO:0000313" key="9">
    <source>
        <dbReference type="EMBL" id="QDT62007.1"/>
    </source>
</evidence>
<gene>
    <name evidence="9" type="primary">yedK</name>
    <name evidence="9" type="ORF">SV7mr_45480</name>
</gene>
<dbReference type="PANTHER" id="PTHR13604:SF0">
    <property type="entry name" value="ABASIC SITE PROCESSING PROTEIN HMCES"/>
    <property type="match status" value="1"/>
</dbReference>
<dbReference type="EMBL" id="CP036272">
    <property type="protein sequence ID" value="QDT62007.1"/>
    <property type="molecule type" value="Genomic_DNA"/>
</dbReference>
<keyword evidence="6" id="KW-0238">DNA-binding</keyword>
<dbReference type="RefSeq" id="WP_145276471.1">
    <property type="nucleotide sequence ID" value="NZ_CP036272.1"/>
</dbReference>
<evidence type="ECO:0000256" key="5">
    <source>
        <dbReference type="ARBA" id="ARBA00023124"/>
    </source>
</evidence>
<evidence type="ECO:0000256" key="7">
    <source>
        <dbReference type="ARBA" id="ARBA00023239"/>
    </source>
</evidence>
<sequence>MCGRYNLNTPAAQWTQALLPLWTDQERTGRIDELSIHSRYNVAPGQPIACVRSQPGSEKRDLAMLHWGLIPHWATDAAIGYRMINARSETVAEKNAFKSALKTQRCLIPADGYFEWVKTDHGKQPYWIRDPSGQLLVMAGLWQRNEHVADQPVESATVLTTNAGPATAEIHDRMPVFLTEAQAQLWLDQEVQDASALKPLYNACQAMEFSVDPVSTYVSRSQNEGPRCIEIEKPLQQGELF</sequence>
<dbReference type="GO" id="GO:0008233">
    <property type="term" value="F:peptidase activity"/>
    <property type="evidence" value="ECO:0007669"/>
    <property type="project" value="UniProtKB-KW"/>
</dbReference>
<dbReference type="AlphaFoldDB" id="A0A517T0U8"/>
<evidence type="ECO:0000313" key="10">
    <source>
        <dbReference type="Proteomes" id="UP000315003"/>
    </source>
</evidence>
<dbReference type="GO" id="GO:0006508">
    <property type="term" value="P:proteolysis"/>
    <property type="evidence" value="ECO:0007669"/>
    <property type="project" value="UniProtKB-KW"/>
</dbReference>
<dbReference type="Proteomes" id="UP000315003">
    <property type="component" value="Chromosome"/>
</dbReference>
<dbReference type="GO" id="GO:0016829">
    <property type="term" value="F:lyase activity"/>
    <property type="evidence" value="ECO:0007669"/>
    <property type="project" value="UniProtKB-KW"/>
</dbReference>
<evidence type="ECO:0000256" key="2">
    <source>
        <dbReference type="ARBA" id="ARBA00022670"/>
    </source>
</evidence>
<dbReference type="InterPro" id="IPR036590">
    <property type="entry name" value="SRAP-like"/>
</dbReference>
<evidence type="ECO:0000256" key="8">
    <source>
        <dbReference type="RuleBase" id="RU364100"/>
    </source>
</evidence>
<evidence type="ECO:0000256" key="4">
    <source>
        <dbReference type="ARBA" id="ARBA00022801"/>
    </source>
</evidence>
<dbReference type="OrthoDB" id="9782620at2"/>
<dbReference type="Gene3D" id="3.90.1680.10">
    <property type="entry name" value="SOS response associated peptidase-like"/>
    <property type="match status" value="1"/>
</dbReference>
<dbReference type="EC" id="3.4.-.-" evidence="8"/>
<evidence type="ECO:0000256" key="1">
    <source>
        <dbReference type="ARBA" id="ARBA00008136"/>
    </source>
</evidence>
<keyword evidence="4 8" id="KW-0378">Hydrolase</keyword>
<protein>
    <recommendedName>
        <fullName evidence="8">Abasic site processing protein</fullName>
        <ecNumber evidence="8">3.4.-.-</ecNumber>
    </recommendedName>
</protein>
<dbReference type="GO" id="GO:0003697">
    <property type="term" value="F:single-stranded DNA binding"/>
    <property type="evidence" value="ECO:0007669"/>
    <property type="project" value="InterPro"/>
</dbReference>
<keyword evidence="5" id="KW-0190">Covalent protein-DNA linkage</keyword>
<reference evidence="9 10" key="1">
    <citation type="submission" date="2019-02" db="EMBL/GenBank/DDBJ databases">
        <title>Deep-cultivation of Planctomycetes and their phenomic and genomic characterization uncovers novel biology.</title>
        <authorList>
            <person name="Wiegand S."/>
            <person name="Jogler M."/>
            <person name="Boedeker C."/>
            <person name="Pinto D."/>
            <person name="Vollmers J."/>
            <person name="Rivas-Marin E."/>
            <person name="Kohn T."/>
            <person name="Peeters S.H."/>
            <person name="Heuer A."/>
            <person name="Rast P."/>
            <person name="Oberbeckmann S."/>
            <person name="Bunk B."/>
            <person name="Jeske O."/>
            <person name="Meyerdierks A."/>
            <person name="Storesund J.E."/>
            <person name="Kallscheuer N."/>
            <person name="Luecker S."/>
            <person name="Lage O.M."/>
            <person name="Pohl T."/>
            <person name="Merkel B.J."/>
            <person name="Hornburger P."/>
            <person name="Mueller R.-W."/>
            <person name="Bruemmer F."/>
            <person name="Labrenz M."/>
            <person name="Spormann A.M."/>
            <person name="Op den Camp H."/>
            <person name="Overmann J."/>
            <person name="Amann R."/>
            <person name="Jetten M.S.M."/>
            <person name="Mascher T."/>
            <person name="Medema M.H."/>
            <person name="Devos D.P."/>
            <person name="Kaster A.-K."/>
            <person name="Ovreas L."/>
            <person name="Rohde M."/>
            <person name="Galperin M.Y."/>
            <person name="Jogler C."/>
        </authorList>
    </citation>
    <scope>NUCLEOTIDE SEQUENCE [LARGE SCALE GENOMIC DNA]</scope>
    <source>
        <strain evidence="9 10">SV_7m_r</strain>
    </source>
</reference>
<evidence type="ECO:0000256" key="3">
    <source>
        <dbReference type="ARBA" id="ARBA00022763"/>
    </source>
</evidence>
<dbReference type="PANTHER" id="PTHR13604">
    <property type="entry name" value="DC12-RELATED"/>
    <property type="match status" value="1"/>
</dbReference>
<keyword evidence="7" id="KW-0456">Lyase</keyword>
<proteinExistence type="inferred from homology"/>
<name>A0A517T0U8_9BACT</name>
<keyword evidence="10" id="KW-1185">Reference proteome</keyword>
<organism evidence="9 10">
    <name type="scientific">Stieleria bergensis</name>
    <dbReference type="NCBI Taxonomy" id="2528025"/>
    <lineage>
        <taxon>Bacteria</taxon>
        <taxon>Pseudomonadati</taxon>
        <taxon>Planctomycetota</taxon>
        <taxon>Planctomycetia</taxon>
        <taxon>Pirellulales</taxon>
        <taxon>Pirellulaceae</taxon>
        <taxon>Stieleria</taxon>
    </lineage>
</organism>
<dbReference type="InterPro" id="IPR003738">
    <property type="entry name" value="SRAP"/>
</dbReference>
<dbReference type="SUPFAM" id="SSF143081">
    <property type="entry name" value="BB1717-like"/>
    <property type="match status" value="1"/>
</dbReference>